<dbReference type="OrthoDB" id="2105928at2759"/>
<feature type="transmembrane region" description="Helical" evidence="2">
    <location>
        <begin position="180"/>
        <end position="200"/>
    </location>
</feature>
<dbReference type="EMBL" id="QEAO01000034">
    <property type="protein sequence ID" value="TPX32161.1"/>
    <property type="molecule type" value="Genomic_DNA"/>
</dbReference>
<name>A0A507BYG4_9FUNG</name>
<dbReference type="Proteomes" id="UP000319731">
    <property type="component" value="Unassembled WGS sequence"/>
</dbReference>
<feature type="compositionally biased region" description="Acidic residues" evidence="1">
    <location>
        <begin position="273"/>
        <end position="283"/>
    </location>
</feature>
<evidence type="ECO:0000256" key="1">
    <source>
        <dbReference type="SAM" id="MobiDB-lite"/>
    </source>
</evidence>
<feature type="transmembrane region" description="Helical" evidence="2">
    <location>
        <begin position="60"/>
        <end position="79"/>
    </location>
</feature>
<keyword evidence="2" id="KW-0472">Membrane</keyword>
<gene>
    <name evidence="3" type="ORF">SmJEL517_g04676</name>
</gene>
<feature type="transmembrane region" description="Helical" evidence="2">
    <location>
        <begin position="153"/>
        <end position="174"/>
    </location>
</feature>
<dbReference type="AlphaFoldDB" id="A0A507BYG4"/>
<evidence type="ECO:0000256" key="2">
    <source>
        <dbReference type="SAM" id="Phobius"/>
    </source>
</evidence>
<evidence type="ECO:0000313" key="3">
    <source>
        <dbReference type="EMBL" id="TPX32161.1"/>
    </source>
</evidence>
<protein>
    <submittedName>
        <fullName evidence="3">Uncharacterized protein</fullName>
    </submittedName>
</protein>
<feature type="transmembrane region" description="Helical" evidence="2">
    <location>
        <begin position="91"/>
        <end position="112"/>
    </location>
</feature>
<dbReference type="GeneID" id="42005901"/>
<evidence type="ECO:0000313" key="4">
    <source>
        <dbReference type="Proteomes" id="UP000319731"/>
    </source>
</evidence>
<feature type="transmembrane region" description="Helical" evidence="2">
    <location>
        <begin position="22"/>
        <end position="40"/>
    </location>
</feature>
<accession>A0A507BYG4</accession>
<organism evidence="3 4">
    <name type="scientific">Synchytrium microbalum</name>
    <dbReference type="NCBI Taxonomy" id="1806994"/>
    <lineage>
        <taxon>Eukaryota</taxon>
        <taxon>Fungi</taxon>
        <taxon>Fungi incertae sedis</taxon>
        <taxon>Chytridiomycota</taxon>
        <taxon>Chytridiomycota incertae sedis</taxon>
        <taxon>Chytridiomycetes</taxon>
        <taxon>Synchytriales</taxon>
        <taxon>Synchytriaceae</taxon>
        <taxon>Synchytrium</taxon>
    </lineage>
</organism>
<dbReference type="RefSeq" id="XP_031023423.1">
    <property type="nucleotide sequence ID" value="XM_031170604.1"/>
</dbReference>
<sequence length="296" mass="31977">MADYIKSGVSAIGSVWPVGKSFLTVAGSLPVQIQVVYAIYQSYIYRKTTPKGRRSAHSSVLLSILWISFGGGTIASILLNQIPAWLTIPEFIPIYLAGYVAVYWIPGVYTTLLSVAPVVEMIFDVTDGLIRGYYLTTTIEAFKASSTSASESITGQILIGVIAMTFGGLTYNWAMVPGRALTLPGFDAIMLTAGACIYILGSDYRIFDGRAVFEVLGGPKIMTKSDLTAITVLVVVLGFLNRAPAVSASVDEGGLDEALESVTETEIVASIVLEEEEEVEPEQEETRPKRGLRKRK</sequence>
<comment type="caution">
    <text evidence="3">The sequence shown here is derived from an EMBL/GenBank/DDBJ whole genome shotgun (WGS) entry which is preliminary data.</text>
</comment>
<keyword evidence="2" id="KW-1133">Transmembrane helix</keyword>
<feature type="region of interest" description="Disordered" evidence="1">
    <location>
        <begin position="273"/>
        <end position="296"/>
    </location>
</feature>
<reference evidence="3 4" key="1">
    <citation type="journal article" date="2019" name="Sci. Rep.">
        <title>Comparative genomics of chytrid fungi reveal insights into the obligate biotrophic and pathogenic lifestyle of Synchytrium endobioticum.</title>
        <authorList>
            <person name="van de Vossenberg B.T.L.H."/>
            <person name="Warris S."/>
            <person name="Nguyen H.D.T."/>
            <person name="van Gent-Pelzer M.P.E."/>
            <person name="Joly D.L."/>
            <person name="van de Geest H.C."/>
            <person name="Bonants P.J.M."/>
            <person name="Smith D.S."/>
            <person name="Levesque C.A."/>
            <person name="van der Lee T.A.J."/>
        </authorList>
    </citation>
    <scope>NUCLEOTIDE SEQUENCE [LARGE SCALE GENOMIC DNA]</scope>
    <source>
        <strain evidence="3 4">JEL517</strain>
    </source>
</reference>
<proteinExistence type="predicted"/>
<keyword evidence="4" id="KW-1185">Reference proteome</keyword>
<keyword evidence="2" id="KW-0812">Transmembrane</keyword>